<evidence type="ECO:0000256" key="3">
    <source>
        <dbReference type="ARBA" id="ARBA00023125"/>
    </source>
</evidence>
<dbReference type="PANTHER" id="PTHR30346:SF28">
    <property type="entry name" value="HTH-TYPE TRANSCRIPTIONAL REGULATOR CYNR"/>
    <property type="match status" value="1"/>
</dbReference>
<dbReference type="EMBL" id="QGDJ01000015">
    <property type="protein sequence ID" value="PWJ12869.1"/>
    <property type="molecule type" value="Genomic_DNA"/>
</dbReference>
<protein>
    <submittedName>
        <fullName evidence="6">DNA-binding transcriptional LysR family regulator</fullName>
    </submittedName>
    <submittedName>
        <fullName evidence="7">DNA-binding transcriptional regulator, LysR family</fullName>
    </submittedName>
</protein>
<evidence type="ECO:0000313" key="6">
    <source>
        <dbReference type="EMBL" id="PWJ12869.1"/>
    </source>
</evidence>
<dbReference type="Proteomes" id="UP000245839">
    <property type="component" value="Unassembled WGS sequence"/>
</dbReference>
<evidence type="ECO:0000256" key="1">
    <source>
        <dbReference type="ARBA" id="ARBA00009437"/>
    </source>
</evidence>
<accession>A0A2Y9B6M6</accession>
<keyword evidence="8" id="KW-1185">Reference proteome</keyword>
<dbReference type="CDD" id="cd05466">
    <property type="entry name" value="PBP2_LTTR_substrate"/>
    <property type="match status" value="1"/>
</dbReference>
<dbReference type="PANTHER" id="PTHR30346">
    <property type="entry name" value="TRANSCRIPTIONAL DUAL REGULATOR HCAR-RELATED"/>
    <property type="match status" value="1"/>
</dbReference>
<proteinExistence type="inferred from homology"/>
<dbReference type="SUPFAM" id="SSF46785">
    <property type="entry name" value="Winged helix' DNA-binding domain"/>
    <property type="match status" value="1"/>
</dbReference>
<dbReference type="GO" id="GO:0032993">
    <property type="term" value="C:protein-DNA complex"/>
    <property type="evidence" value="ECO:0007669"/>
    <property type="project" value="TreeGrafter"/>
</dbReference>
<dbReference type="PROSITE" id="PS50931">
    <property type="entry name" value="HTH_LYSR"/>
    <property type="match status" value="1"/>
</dbReference>
<dbReference type="GO" id="GO:0003677">
    <property type="term" value="F:DNA binding"/>
    <property type="evidence" value="ECO:0007669"/>
    <property type="project" value="UniProtKB-KW"/>
</dbReference>
<dbReference type="Gene3D" id="1.10.10.10">
    <property type="entry name" value="Winged helix-like DNA-binding domain superfamily/Winged helix DNA-binding domain"/>
    <property type="match status" value="1"/>
</dbReference>
<comment type="similarity">
    <text evidence="1">Belongs to the LysR transcriptional regulatory family.</text>
</comment>
<feature type="domain" description="HTH lysR-type" evidence="5">
    <location>
        <begin position="1"/>
        <end position="58"/>
    </location>
</feature>
<sequence length="292" mass="32604">MEMSQIRYVLAAARHLNFTKAAAECNVSQPALTKGVKALEDELGAPVFHREGRRILLSDFGRSMLPHLQHIVDEAAATQVLAQNFRLLEKVPLRLGVMSTIGHIRLARFLAQFEKNHSGLELSVSEQSPAELKNNLSEGDIDAAVMTLTDEIADTFRTHPLYDERYVVVFPPEHRLGRLNAVTLDALSGENYVDRLSCEMREMVMAVCADKEVELYARFRSEREDWVQAMVLAGIGFAFMPEYSVTLPGLIQRPLVEPAVERRIALVTVPGRKFSPAMDALMRAANGFAWPG</sequence>
<evidence type="ECO:0000313" key="9">
    <source>
        <dbReference type="Proteomes" id="UP000251571"/>
    </source>
</evidence>
<dbReference type="Pfam" id="PF03466">
    <property type="entry name" value="LysR_substrate"/>
    <property type="match status" value="1"/>
</dbReference>
<organism evidence="7 9">
    <name type="scientific">Jannaschia seohaensis</name>
    <dbReference type="NCBI Taxonomy" id="475081"/>
    <lineage>
        <taxon>Bacteria</taxon>
        <taxon>Pseudomonadati</taxon>
        <taxon>Pseudomonadota</taxon>
        <taxon>Alphaproteobacteria</taxon>
        <taxon>Rhodobacterales</taxon>
        <taxon>Roseobacteraceae</taxon>
        <taxon>Jannaschia</taxon>
    </lineage>
</organism>
<evidence type="ECO:0000313" key="8">
    <source>
        <dbReference type="Proteomes" id="UP000245839"/>
    </source>
</evidence>
<evidence type="ECO:0000259" key="5">
    <source>
        <dbReference type="PROSITE" id="PS50931"/>
    </source>
</evidence>
<dbReference type="InterPro" id="IPR005119">
    <property type="entry name" value="LysR_subst-bd"/>
</dbReference>
<dbReference type="InterPro" id="IPR036390">
    <property type="entry name" value="WH_DNA-bd_sf"/>
</dbReference>
<dbReference type="OrthoDB" id="9815174at2"/>
<keyword evidence="4" id="KW-0804">Transcription</keyword>
<dbReference type="PRINTS" id="PR00039">
    <property type="entry name" value="HTHLYSR"/>
</dbReference>
<dbReference type="FunFam" id="1.10.10.10:FF:000001">
    <property type="entry name" value="LysR family transcriptional regulator"/>
    <property type="match status" value="1"/>
</dbReference>
<keyword evidence="3 7" id="KW-0238">DNA-binding</keyword>
<dbReference type="AlphaFoldDB" id="A0A2Y9B6M6"/>
<keyword evidence="2" id="KW-0805">Transcription regulation</keyword>
<evidence type="ECO:0000256" key="4">
    <source>
        <dbReference type="ARBA" id="ARBA00023163"/>
    </source>
</evidence>
<dbReference type="GO" id="GO:0003700">
    <property type="term" value="F:DNA-binding transcription factor activity"/>
    <property type="evidence" value="ECO:0007669"/>
    <property type="project" value="InterPro"/>
</dbReference>
<dbReference type="SUPFAM" id="SSF53850">
    <property type="entry name" value="Periplasmic binding protein-like II"/>
    <property type="match status" value="1"/>
</dbReference>
<evidence type="ECO:0000256" key="2">
    <source>
        <dbReference type="ARBA" id="ARBA00023015"/>
    </source>
</evidence>
<reference evidence="7 9" key="1">
    <citation type="submission" date="2016-10" db="EMBL/GenBank/DDBJ databases">
        <authorList>
            <person name="Cai Z."/>
        </authorList>
    </citation>
    <scope>NUCLEOTIDE SEQUENCE [LARGE SCALE GENOMIC DNA]</scope>
    <source>
        <strain evidence="7 9">DSM 25227</strain>
    </source>
</reference>
<dbReference type="Pfam" id="PF00126">
    <property type="entry name" value="HTH_1"/>
    <property type="match status" value="1"/>
</dbReference>
<reference evidence="6 8" key="2">
    <citation type="submission" date="2018-03" db="EMBL/GenBank/DDBJ databases">
        <title>Genomic Encyclopedia of Archaeal and Bacterial Type Strains, Phase II (KMG-II): from individual species to whole genera.</title>
        <authorList>
            <person name="Goeker M."/>
        </authorList>
    </citation>
    <scope>NUCLEOTIDE SEQUENCE [LARGE SCALE GENOMIC DNA]</scope>
    <source>
        <strain evidence="6 8">DSM 25227</strain>
    </source>
</reference>
<dbReference type="Proteomes" id="UP000251571">
    <property type="component" value="Unassembled WGS sequence"/>
</dbReference>
<name>A0A2Y9B6M6_9RHOB</name>
<gene>
    <name evidence="6" type="ORF">BCF38_1155</name>
    <name evidence="7" type="ORF">SAMN05421539_1155</name>
</gene>
<dbReference type="InterPro" id="IPR000847">
    <property type="entry name" value="LysR_HTH_N"/>
</dbReference>
<dbReference type="EMBL" id="UETC01000015">
    <property type="protein sequence ID" value="SSA50677.1"/>
    <property type="molecule type" value="Genomic_DNA"/>
</dbReference>
<dbReference type="Gene3D" id="3.40.190.10">
    <property type="entry name" value="Periplasmic binding protein-like II"/>
    <property type="match status" value="2"/>
</dbReference>
<dbReference type="InterPro" id="IPR036388">
    <property type="entry name" value="WH-like_DNA-bd_sf"/>
</dbReference>
<evidence type="ECO:0000313" key="7">
    <source>
        <dbReference type="EMBL" id="SSA50677.1"/>
    </source>
</evidence>